<reference evidence="2" key="1">
    <citation type="journal article" date="2016" name="Insect Biochem. Mol. Biol.">
        <title>Multifaceted biological insights from a draft genome sequence of the tobacco hornworm moth, Manduca sexta.</title>
        <authorList>
            <person name="Kanost M.R."/>
            <person name="Arrese E.L."/>
            <person name="Cao X."/>
            <person name="Chen Y.R."/>
            <person name="Chellapilla S."/>
            <person name="Goldsmith M.R."/>
            <person name="Grosse-Wilde E."/>
            <person name="Heckel D.G."/>
            <person name="Herndon N."/>
            <person name="Jiang H."/>
            <person name="Papanicolaou A."/>
            <person name="Qu J."/>
            <person name="Soulages J.L."/>
            <person name="Vogel H."/>
            <person name="Walters J."/>
            <person name="Waterhouse R.M."/>
            <person name="Ahn S.J."/>
            <person name="Almeida F.C."/>
            <person name="An C."/>
            <person name="Aqrawi P."/>
            <person name="Bretschneider A."/>
            <person name="Bryant W.B."/>
            <person name="Bucks S."/>
            <person name="Chao H."/>
            <person name="Chevignon G."/>
            <person name="Christen J.M."/>
            <person name="Clarke D.F."/>
            <person name="Dittmer N.T."/>
            <person name="Ferguson L.C.F."/>
            <person name="Garavelou S."/>
            <person name="Gordon K.H.J."/>
            <person name="Gunaratna R.T."/>
            <person name="Han Y."/>
            <person name="Hauser F."/>
            <person name="He Y."/>
            <person name="Heidel-Fischer H."/>
            <person name="Hirsh A."/>
            <person name="Hu Y."/>
            <person name="Jiang H."/>
            <person name="Kalra D."/>
            <person name="Klinner C."/>
            <person name="Konig C."/>
            <person name="Kovar C."/>
            <person name="Kroll A.R."/>
            <person name="Kuwar S.S."/>
            <person name="Lee S.L."/>
            <person name="Lehman R."/>
            <person name="Li K."/>
            <person name="Li Z."/>
            <person name="Liang H."/>
            <person name="Lovelace S."/>
            <person name="Lu Z."/>
            <person name="Mansfield J.H."/>
            <person name="McCulloch K.J."/>
            <person name="Mathew T."/>
            <person name="Morton B."/>
            <person name="Muzny D.M."/>
            <person name="Neunemann D."/>
            <person name="Ongeri F."/>
            <person name="Pauchet Y."/>
            <person name="Pu L.L."/>
            <person name="Pyrousis I."/>
            <person name="Rao X.J."/>
            <person name="Redding A."/>
            <person name="Roesel C."/>
            <person name="Sanchez-Gracia A."/>
            <person name="Schaack S."/>
            <person name="Shukla A."/>
            <person name="Tetreau G."/>
            <person name="Wang Y."/>
            <person name="Xiong G.H."/>
            <person name="Traut W."/>
            <person name="Walsh T.K."/>
            <person name="Worley K.C."/>
            <person name="Wu D."/>
            <person name="Wu W."/>
            <person name="Wu Y.Q."/>
            <person name="Zhang X."/>
            <person name="Zou Z."/>
            <person name="Zucker H."/>
            <person name="Briscoe A.D."/>
            <person name="Burmester T."/>
            <person name="Clem R.J."/>
            <person name="Feyereisen R."/>
            <person name="Grimmelikhuijzen C.J.P."/>
            <person name="Hamodrakas S.J."/>
            <person name="Hansson B.S."/>
            <person name="Huguet E."/>
            <person name="Jermiin L.S."/>
            <person name="Lan Q."/>
            <person name="Lehman H.K."/>
            <person name="Lorenzen M."/>
            <person name="Merzendorfer H."/>
            <person name="Michalopoulos I."/>
            <person name="Morton D.B."/>
            <person name="Muthukrishnan S."/>
            <person name="Oakeshott J.G."/>
            <person name="Palmer W."/>
            <person name="Park Y."/>
            <person name="Passarelli A.L."/>
            <person name="Rozas J."/>
            <person name="Schwartz L.M."/>
            <person name="Smith W."/>
            <person name="Southgate A."/>
            <person name="Vilcinskas A."/>
            <person name="Vogt R."/>
            <person name="Wang P."/>
            <person name="Werren J."/>
            <person name="Yu X.Q."/>
            <person name="Zhou J.J."/>
            <person name="Brown S.J."/>
            <person name="Scherer S.E."/>
            <person name="Richards S."/>
            <person name="Blissard G.W."/>
        </authorList>
    </citation>
    <scope>NUCLEOTIDE SEQUENCE</scope>
</reference>
<proteinExistence type="predicted"/>
<dbReference type="EMBL" id="JH668298">
    <property type="protein sequence ID" value="KAG6442955.1"/>
    <property type="molecule type" value="Genomic_DNA"/>
</dbReference>
<evidence type="ECO:0000313" key="2">
    <source>
        <dbReference type="EMBL" id="KAG6442955.1"/>
    </source>
</evidence>
<accession>A0A922CDJ5</accession>
<feature type="chain" id="PRO_5037456283" evidence="1">
    <location>
        <begin position="18"/>
        <end position="121"/>
    </location>
</feature>
<protein>
    <submittedName>
        <fullName evidence="2">Uncharacterized protein</fullName>
    </submittedName>
</protein>
<dbReference type="Proteomes" id="UP000791440">
    <property type="component" value="Unassembled WGS sequence"/>
</dbReference>
<keyword evidence="3" id="KW-1185">Reference proteome</keyword>
<keyword evidence="1" id="KW-0732">Signal</keyword>
<dbReference type="AlphaFoldDB" id="A0A922CDJ5"/>
<sequence length="121" mass="13261">MFLRLFILTCIISCVVSQLDVTGVFDADHPFNELPCMVINGTCRATGKCPQGTRVTTEGLCPYQENRGIQCCHTSTAKLVPQRTCLLKGGECMEPGMRCPEILTIEGTDCARNSICCVLIR</sequence>
<name>A0A922CDJ5_MANSE</name>
<gene>
    <name evidence="2" type="ORF">O3G_MSEX002592</name>
</gene>
<evidence type="ECO:0000256" key="1">
    <source>
        <dbReference type="SAM" id="SignalP"/>
    </source>
</evidence>
<organism evidence="2 3">
    <name type="scientific">Manduca sexta</name>
    <name type="common">Tobacco hawkmoth</name>
    <name type="synonym">Tobacco hornworm</name>
    <dbReference type="NCBI Taxonomy" id="7130"/>
    <lineage>
        <taxon>Eukaryota</taxon>
        <taxon>Metazoa</taxon>
        <taxon>Ecdysozoa</taxon>
        <taxon>Arthropoda</taxon>
        <taxon>Hexapoda</taxon>
        <taxon>Insecta</taxon>
        <taxon>Pterygota</taxon>
        <taxon>Neoptera</taxon>
        <taxon>Endopterygota</taxon>
        <taxon>Lepidoptera</taxon>
        <taxon>Glossata</taxon>
        <taxon>Ditrysia</taxon>
        <taxon>Bombycoidea</taxon>
        <taxon>Sphingidae</taxon>
        <taxon>Sphinginae</taxon>
        <taxon>Sphingini</taxon>
        <taxon>Manduca</taxon>
    </lineage>
</organism>
<comment type="caution">
    <text evidence="2">The sequence shown here is derived from an EMBL/GenBank/DDBJ whole genome shotgun (WGS) entry which is preliminary data.</text>
</comment>
<feature type="signal peptide" evidence="1">
    <location>
        <begin position="1"/>
        <end position="17"/>
    </location>
</feature>
<reference evidence="2" key="2">
    <citation type="submission" date="2020-12" db="EMBL/GenBank/DDBJ databases">
        <authorList>
            <person name="Kanost M."/>
        </authorList>
    </citation>
    <scope>NUCLEOTIDE SEQUENCE</scope>
</reference>
<evidence type="ECO:0000313" key="3">
    <source>
        <dbReference type="Proteomes" id="UP000791440"/>
    </source>
</evidence>